<sequence length="270" mass="30620">MKKLVLCDVDKTIVDVKYQITSPSLAKIIESVQSDNLLVGLNSDSPMIRLKRLASAWRMNGPIIAELGGVVNYHSVSWLRDKELWAAFFKKVLFRGCEQYPEENLLACDPAEFTRRTTLIDSLDSYWIIINSLRRVSFSCHFRRLVKSQLIIDPDFSATRADFILSLAQEEGLTDILIDKNDEYGILVLHNNGASKKQALPWVKEQFSGYQIYMIGDSDSDFLEDEAVVQCAVGNAKNSYKRNCRPDLIAPNDCNITQGTEYLLEKIAQL</sequence>
<evidence type="ECO:0008006" key="3">
    <source>
        <dbReference type="Google" id="ProtNLM"/>
    </source>
</evidence>
<evidence type="ECO:0000313" key="2">
    <source>
        <dbReference type="Proteomes" id="UP000230564"/>
    </source>
</evidence>
<gene>
    <name evidence="1" type="ORF">COV55_03440</name>
</gene>
<dbReference type="InterPro" id="IPR036412">
    <property type="entry name" value="HAD-like_sf"/>
</dbReference>
<proteinExistence type="predicted"/>
<protein>
    <recommendedName>
        <fullName evidence="3">Sucrose phosphatase-like domain-containing protein</fullName>
    </recommendedName>
</protein>
<dbReference type="Proteomes" id="UP000230564">
    <property type="component" value="Unassembled WGS sequence"/>
</dbReference>
<dbReference type="EMBL" id="PCWQ01000012">
    <property type="protein sequence ID" value="PIR06554.1"/>
    <property type="molecule type" value="Genomic_DNA"/>
</dbReference>
<dbReference type="InterPro" id="IPR023214">
    <property type="entry name" value="HAD_sf"/>
</dbReference>
<comment type="caution">
    <text evidence="1">The sequence shown here is derived from an EMBL/GenBank/DDBJ whole genome shotgun (WGS) entry which is preliminary data.</text>
</comment>
<name>A0A2H0NCG3_9BACT</name>
<reference evidence="1 2" key="1">
    <citation type="submission" date="2017-09" db="EMBL/GenBank/DDBJ databases">
        <title>Depth-based differentiation of microbial function through sediment-hosted aquifers and enrichment of novel symbionts in the deep terrestrial subsurface.</title>
        <authorList>
            <person name="Probst A.J."/>
            <person name="Ladd B."/>
            <person name="Jarett J.K."/>
            <person name="Geller-Mcgrath D.E."/>
            <person name="Sieber C.M."/>
            <person name="Emerson J.B."/>
            <person name="Anantharaman K."/>
            <person name="Thomas B.C."/>
            <person name="Malmstrom R."/>
            <person name="Stieglmeier M."/>
            <person name="Klingl A."/>
            <person name="Woyke T."/>
            <person name="Ryan C.M."/>
            <person name="Banfield J.F."/>
        </authorList>
    </citation>
    <scope>NUCLEOTIDE SEQUENCE [LARGE SCALE GENOMIC DNA]</scope>
    <source>
        <strain evidence="1">CG11_big_fil_rev_8_21_14_0_20_36_20</strain>
    </source>
</reference>
<dbReference type="SUPFAM" id="SSF56784">
    <property type="entry name" value="HAD-like"/>
    <property type="match status" value="1"/>
</dbReference>
<organism evidence="1 2">
    <name type="scientific">Candidatus Komeilibacteria bacterium CG11_big_fil_rev_8_21_14_0_20_36_20</name>
    <dbReference type="NCBI Taxonomy" id="1974477"/>
    <lineage>
        <taxon>Bacteria</taxon>
        <taxon>Candidatus Komeiliibacteriota</taxon>
    </lineage>
</organism>
<evidence type="ECO:0000313" key="1">
    <source>
        <dbReference type="EMBL" id="PIR06554.1"/>
    </source>
</evidence>
<dbReference type="Gene3D" id="3.40.50.1000">
    <property type="entry name" value="HAD superfamily/HAD-like"/>
    <property type="match status" value="1"/>
</dbReference>
<accession>A0A2H0NCG3</accession>
<dbReference type="AlphaFoldDB" id="A0A2H0NCG3"/>
<dbReference type="Gene3D" id="3.90.1070.10">
    <property type="match status" value="1"/>
</dbReference>